<protein>
    <submittedName>
        <fullName evidence="2">Uncharacterized protein</fullName>
    </submittedName>
</protein>
<evidence type="ECO:0000256" key="1">
    <source>
        <dbReference type="SAM" id="MobiDB-lite"/>
    </source>
</evidence>
<dbReference type="KEGG" id="snw:BBN63_08960"/>
<organism evidence="2 3">
    <name type="scientific">Streptomyces niveus</name>
    <name type="common">Streptomyces spheroides</name>
    <dbReference type="NCBI Taxonomy" id="193462"/>
    <lineage>
        <taxon>Bacteria</taxon>
        <taxon>Bacillati</taxon>
        <taxon>Actinomycetota</taxon>
        <taxon>Actinomycetes</taxon>
        <taxon>Kitasatosporales</taxon>
        <taxon>Streptomycetaceae</taxon>
        <taxon>Streptomyces</taxon>
    </lineage>
</organism>
<evidence type="ECO:0000313" key="3">
    <source>
        <dbReference type="Proteomes" id="UP000189677"/>
    </source>
</evidence>
<gene>
    <name evidence="2" type="ORF">BBN63_08960</name>
</gene>
<dbReference type="Proteomes" id="UP000189677">
    <property type="component" value="Chromosome"/>
</dbReference>
<accession>A0A1U9R2N0</accession>
<sequence>MRRSVPAMLLIALVTGCSSDPDTDPGSGADRKGGDRADAASSPAGDAAKQAEKGGTIGAAGSPCALPVTFALAAKWTAEAVEIDAAADAALAELARQGPVEMACEIDAKPAGNIGYLRVWIADTTESTPREVLEAFVAADKTASDAEYRETKAGSLPAAEVGYITTSEVLEESKKERALAVTTPKGVALIHLGGLDSAEHDAMLPAFELARKTLRAS</sequence>
<reference evidence="2 3" key="1">
    <citation type="submission" date="2016-11" db="EMBL/GenBank/DDBJ databases">
        <title>Complete genome sequence of Streptomyces niveus SCSIO 3406.</title>
        <authorList>
            <person name="Zhu Q."/>
            <person name="Cheng W."/>
            <person name="Song Y."/>
            <person name="Li Q."/>
            <person name="Ju J."/>
        </authorList>
    </citation>
    <scope>NUCLEOTIDE SEQUENCE [LARGE SCALE GENOMIC DNA]</scope>
    <source>
        <strain evidence="2 3">SCSIO 3406</strain>
    </source>
</reference>
<dbReference type="PROSITE" id="PS51257">
    <property type="entry name" value="PROKAR_LIPOPROTEIN"/>
    <property type="match status" value="1"/>
</dbReference>
<evidence type="ECO:0000313" key="2">
    <source>
        <dbReference type="EMBL" id="AQU70768.1"/>
    </source>
</evidence>
<feature type="region of interest" description="Disordered" evidence="1">
    <location>
        <begin position="16"/>
        <end position="54"/>
    </location>
</feature>
<dbReference type="InterPro" id="IPR044058">
    <property type="entry name" value="Lipoprotein_23"/>
</dbReference>
<feature type="compositionally biased region" description="Basic and acidic residues" evidence="1">
    <location>
        <begin position="29"/>
        <end position="38"/>
    </location>
</feature>
<dbReference type="EMBL" id="CP018047">
    <property type="protein sequence ID" value="AQU70768.1"/>
    <property type="molecule type" value="Genomic_DNA"/>
</dbReference>
<feature type="compositionally biased region" description="Low complexity" evidence="1">
    <location>
        <begin position="39"/>
        <end position="48"/>
    </location>
</feature>
<dbReference type="Pfam" id="PF18966">
    <property type="entry name" value="Lipoprotein_23"/>
    <property type="match status" value="1"/>
</dbReference>
<dbReference type="AlphaFoldDB" id="A0A1U9R2N0"/>
<keyword evidence="3" id="KW-1185">Reference proteome</keyword>
<proteinExistence type="predicted"/>
<name>A0A1U9R2N0_STRNV</name>